<dbReference type="Proteomes" id="UP000186102">
    <property type="component" value="Unassembled WGS sequence"/>
</dbReference>
<sequence>MNRTHEHLLGLPTARGVGIWSTSTIDRILFNEKYVGTVLCIQDKISGAVRFGITLAIPKDVMKPKDGRYKRRGKRILLKWVM</sequence>
<name>A0A1Q8QFI6_9FIRM</name>
<evidence type="ECO:0000313" key="1">
    <source>
        <dbReference type="EMBL" id="OLN26106.1"/>
    </source>
</evidence>
<organism evidence="1 2">
    <name type="scientific">Desulfosporosinus metallidurans</name>
    <dbReference type="NCBI Taxonomy" id="1888891"/>
    <lineage>
        <taxon>Bacteria</taxon>
        <taxon>Bacillati</taxon>
        <taxon>Bacillota</taxon>
        <taxon>Clostridia</taxon>
        <taxon>Eubacteriales</taxon>
        <taxon>Desulfitobacteriaceae</taxon>
        <taxon>Desulfosporosinus</taxon>
    </lineage>
</organism>
<comment type="caution">
    <text evidence="1">The sequence shown here is derived from an EMBL/GenBank/DDBJ whole genome shotgun (WGS) entry which is preliminary data.</text>
</comment>
<dbReference type="STRING" id="1888891.DSOL_5126"/>
<evidence type="ECO:0000313" key="2">
    <source>
        <dbReference type="Proteomes" id="UP000186102"/>
    </source>
</evidence>
<protein>
    <recommendedName>
        <fullName evidence="3">Recombinase domain-containing protein</fullName>
    </recommendedName>
</protein>
<gene>
    <name evidence="1" type="ORF">DSOL_5126</name>
</gene>
<dbReference type="EMBL" id="MLBF01000088">
    <property type="protein sequence ID" value="OLN26106.1"/>
    <property type="molecule type" value="Genomic_DNA"/>
</dbReference>
<proteinExistence type="predicted"/>
<reference evidence="1 2" key="1">
    <citation type="submission" date="2016-09" db="EMBL/GenBank/DDBJ databases">
        <title>Complete genome of Desulfosporosinus sp. OL.</title>
        <authorList>
            <person name="Mardanov A."/>
            <person name="Beletsky A."/>
            <person name="Panova A."/>
            <person name="Karnachuk O."/>
            <person name="Ravin N."/>
        </authorList>
    </citation>
    <scope>NUCLEOTIDE SEQUENCE [LARGE SCALE GENOMIC DNA]</scope>
    <source>
        <strain evidence="1 2">OL</strain>
    </source>
</reference>
<accession>A0A1Q8QFI6</accession>
<dbReference type="AlphaFoldDB" id="A0A1Q8QFI6"/>
<evidence type="ECO:0008006" key="3">
    <source>
        <dbReference type="Google" id="ProtNLM"/>
    </source>
</evidence>
<keyword evidence="2" id="KW-1185">Reference proteome</keyword>